<accession>A0A0L0HF48</accession>
<dbReference type="GeneID" id="27692316"/>
<reference evidence="1 2" key="1">
    <citation type="submission" date="2009-08" db="EMBL/GenBank/DDBJ databases">
        <title>The Genome Sequence of Spizellomyces punctatus strain DAOM BR117.</title>
        <authorList>
            <consortium name="The Broad Institute Genome Sequencing Platform"/>
            <person name="Russ C."/>
            <person name="Cuomo C."/>
            <person name="Shea T."/>
            <person name="Young S.K."/>
            <person name="Zeng Q."/>
            <person name="Koehrsen M."/>
            <person name="Haas B."/>
            <person name="Borodovsky M."/>
            <person name="Guigo R."/>
            <person name="Alvarado L."/>
            <person name="Berlin A."/>
            <person name="Bochicchio J."/>
            <person name="Borenstein D."/>
            <person name="Chapman S."/>
            <person name="Chen Z."/>
            <person name="Engels R."/>
            <person name="Freedman E."/>
            <person name="Gellesch M."/>
            <person name="Goldberg J."/>
            <person name="Griggs A."/>
            <person name="Gujja S."/>
            <person name="Heiman D."/>
            <person name="Hepburn T."/>
            <person name="Howarth C."/>
            <person name="Jen D."/>
            <person name="Larson L."/>
            <person name="Lewis B."/>
            <person name="Mehta T."/>
            <person name="Park D."/>
            <person name="Pearson M."/>
            <person name="Roberts A."/>
            <person name="Saif S."/>
            <person name="Shenoy N."/>
            <person name="Sisk P."/>
            <person name="Stolte C."/>
            <person name="Sykes S."/>
            <person name="Thomson T."/>
            <person name="Walk T."/>
            <person name="White J."/>
            <person name="Yandava C."/>
            <person name="Burger G."/>
            <person name="Gray M.W."/>
            <person name="Holland P.W.H."/>
            <person name="King N."/>
            <person name="Lang F.B.F."/>
            <person name="Roger A.J."/>
            <person name="Ruiz-Trillo I."/>
            <person name="Lander E."/>
            <person name="Nusbaum C."/>
        </authorList>
    </citation>
    <scope>NUCLEOTIDE SEQUENCE [LARGE SCALE GENOMIC DNA]</scope>
    <source>
        <strain evidence="1 2">DAOM BR117</strain>
    </source>
</reference>
<dbReference type="EMBL" id="KQ257456">
    <property type="protein sequence ID" value="KND00066.1"/>
    <property type="molecule type" value="Genomic_DNA"/>
</dbReference>
<evidence type="ECO:0000313" key="2">
    <source>
        <dbReference type="Proteomes" id="UP000053201"/>
    </source>
</evidence>
<dbReference type="OrthoDB" id="10301368at2759"/>
<dbReference type="RefSeq" id="XP_016608105.1">
    <property type="nucleotide sequence ID" value="XM_016757348.1"/>
</dbReference>
<sequence length="141" mass="16104">MYAHQQTSASVIRQWIKTVFRKHQLEDGRCSDTQRDVHTFVSIHSVTDTKELREHVEKAGFRPRPKSAALRKEVYVHHQKAGFRQRPNCAKMLLARHTRKMGIPAQSVVRSPSLSLPRSGNPGSIHRSRSCIRSLSQVCPI</sequence>
<name>A0A0L0HF48_SPIPD</name>
<keyword evidence="2" id="KW-1185">Reference proteome</keyword>
<dbReference type="VEuPathDB" id="FungiDB:SPPG_09191"/>
<dbReference type="AlphaFoldDB" id="A0A0L0HF48"/>
<protein>
    <submittedName>
        <fullName evidence="1">Uncharacterized protein</fullName>
    </submittedName>
</protein>
<gene>
    <name evidence="1" type="ORF">SPPG_09191</name>
</gene>
<proteinExistence type="predicted"/>
<dbReference type="InParanoid" id="A0A0L0HF48"/>
<organism evidence="1 2">
    <name type="scientific">Spizellomyces punctatus (strain DAOM BR117)</name>
    <dbReference type="NCBI Taxonomy" id="645134"/>
    <lineage>
        <taxon>Eukaryota</taxon>
        <taxon>Fungi</taxon>
        <taxon>Fungi incertae sedis</taxon>
        <taxon>Chytridiomycota</taxon>
        <taxon>Chytridiomycota incertae sedis</taxon>
        <taxon>Chytridiomycetes</taxon>
        <taxon>Spizellomycetales</taxon>
        <taxon>Spizellomycetaceae</taxon>
        <taxon>Spizellomyces</taxon>
    </lineage>
</organism>
<dbReference type="Proteomes" id="UP000053201">
    <property type="component" value="Unassembled WGS sequence"/>
</dbReference>
<evidence type="ECO:0000313" key="1">
    <source>
        <dbReference type="EMBL" id="KND00066.1"/>
    </source>
</evidence>